<name>A0AAP0CAD3_9ASTR</name>
<sequence length="414" mass="48578">MDDQWLSNFRFRFVTLWTSARRNYGENTTNRAESEHHALKSHLRNRRATLDQLVGFIEQAQKLQLGELKEKLATSRIKTMSHHAKIRLFDRIRGRVSIKCRDLLYKEINRLHTVLKVHNLSCGHQLYTGCGIPCACRLEKMLDIPDYVMPLEYINLFWRKLDYEKPAYLGKVDDFLRDEGLDPFKEDSKENANTQPKHAQKNAFDKLKNFWNKTTRKPQDKLRGRVSIKCMDQLYKEINMLHTVLKVHNLSCGHQLYTGCGIPCACRLEKMLDIPDYVMPLEYIDLFWRKLDYEKPAYPGKVDDFLRDEGLDPFKEYSKENANTQPKHPQKSAFDKLKNFWNKTTRKPQYKEPEVKLKTRGRPTTKAKEARDEQRSQEQARHSSYTGPTKSNMESARYSSYVGSQETVDLGQSS</sequence>
<accession>A0AAP0CAD3</accession>
<protein>
    <recommendedName>
        <fullName evidence="4">Protein FAR1-RELATED SEQUENCE</fullName>
    </recommendedName>
</protein>
<dbReference type="PANTHER" id="PTHR31569:SF4">
    <property type="entry name" value="SWIM-TYPE DOMAIN-CONTAINING PROTEIN"/>
    <property type="match status" value="1"/>
</dbReference>
<dbReference type="EMBL" id="JBCNJP010004620">
    <property type="protein sequence ID" value="KAK9049837.1"/>
    <property type="molecule type" value="Genomic_DNA"/>
</dbReference>
<evidence type="ECO:0000256" key="1">
    <source>
        <dbReference type="SAM" id="MobiDB-lite"/>
    </source>
</evidence>
<evidence type="ECO:0000313" key="3">
    <source>
        <dbReference type="Proteomes" id="UP001408789"/>
    </source>
</evidence>
<comment type="caution">
    <text evidence="2">The sequence shown here is derived from an EMBL/GenBank/DDBJ whole genome shotgun (WGS) entry which is preliminary data.</text>
</comment>
<proteinExistence type="predicted"/>
<evidence type="ECO:0008006" key="4">
    <source>
        <dbReference type="Google" id="ProtNLM"/>
    </source>
</evidence>
<dbReference type="InterPro" id="IPR052579">
    <property type="entry name" value="Zinc_finger_SWIM"/>
</dbReference>
<keyword evidence="3" id="KW-1185">Reference proteome</keyword>
<feature type="compositionally biased region" description="Polar residues" evidence="1">
    <location>
        <begin position="382"/>
        <end position="414"/>
    </location>
</feature>
<dbReference type="PANTHER" id="PTHR31569">
    <property type="entry name" value="SWIM-TYPE DOMAIN-CONTAINING PROTEIN"/>
    <property type="match status" value="1"/>
</dbReference>
<gene>
    <name evidence="2" type="ORF">SSX86_031194</name>
</gene>
<feature type="region of interest" description="Disordered" evidence="1">
    <location>
        <begin position="348"/>
        <end position="414"/>
    </location>
</feature>
<dbReference type="AlphaFoldDB" id="A0AAP0CAD3"/>
<organism evidence="2 3">
    <name type="scientific">Deinandra increscens subsp. villosa</name>
    <dbReference type="NCBI Taxonomy" id="3103831"/>
    <lineage>
        <taxon>Eukaryota</taxon>
        <taxon>Viridiplantae</taxon>
        <taxon>Streptophyta</taxon>
        <taxon>Embryophyta</taxon>
        <taxon>Tracheophyta</taxon>
        <taxon>Spermatophyta</taxon>
        <taxon>Magnoliopsida</taxon>
        <taxon>eudicotyledons</taxon>
        <taxon>Gunneridae</taxon>
        <taxon>Pentapetalae</taxon>
        <taxon>asterids</taxon>
        <taxon>campanulids</taxon>
        <taxon>Asterales</taxon>
        <taxon>Asteraceae</taxon>
        <taxon>Asteroideae</taxon>
        <taxon>Heliantheae alliance</taxon>
        <taxon>Madieae</taxon>
        <taxon>Madiinae</taxon>
        <taxon>Deinandra</taxon>
    </lineage>
</organism>
<feature type="compositionally biased region" description="Basic and acidic residues" evidence="1">
    <location>
        <begin position="366"/>
        <end position="381"/>
    </location>
</feature>
<evidence type="ECO:0000313" key="2">
    <source>
        <dbReference type="EMBL" id="KAK9049837.1"/>
    </source>
</evidence>
<dbReference type="Proteomes" id="UP001408789">
    <property type="component" value="Unassembled WGS sequence"/>
</dbReference>
<reference evidence="2 3" key="1">
    <citation type="submission" date="2024-04" db="EMBL/GenBank/DDBJ databases">
        <title>The reference genome of an endangered Asteraceae, Deinandra increscens subsp. villosa, native to the Central Coast of California.</title>
        <authorList>
            <person name="Guilliams M."/>
            <person name="Hasenstab-Lehman K."/>
            <person name="Meyer R."/>
            <person name="Mcevoy S."/>
        </authorList>
    </citation>
    <scope>NUCLEOTIDE SEQUENCE [LARGE SCALE GENOMIC DNA]</scope>
    <source>
        <tissue evidence="2">Leaf</tissue>
    </source>
</reference>